<accession>H8Z0P9</accession>
<dbReference type="PANTHER" id="PTHR14859:SF15">
    <property type="entry name" value="ENDONUCLEASE_EXONUCLEASE_PHOSPHATASE DOMAIN-CONTAINING PROTEIN"/>
    <property type="match status" value="1"/>
</dbReference>
<organism evidence="2 3">
    <name type="scientific">Thiorhodovibrio frisius</name>
    <dbReference type="NCBI Taxonomy" id="631362"/>
    <lineage>
        <taxon>Bacteria</taxon>
        <taxon>Pseudomonadati</taxon>
        <taxon>Pseudomonadota</taxon>
        <taxon>Gammaproteobacteria</taxon>
        <taxon>Chromatiales</taxon>
        <taxon>Chromatiaceae</taxon>
        <taxon>Thiorhodovibrio</taxon>
    </lineage>
</organism>
<feature type="domain" description="Endonuclease/exonuclease/phosphatase" evidence="1">
    <location>
        <begin position="10"/>
        <end position="230"/>
    </location>
</feature>
<dbReference type="GO" id="GO:0006506">
    <property type="term" value="P:GPI anchor biosynthetic process"/>
    <property type="evidence" value="ECO:0007669"/>
    <property type="project" value="TreeGrafter"/>
</dbReference>
<dbReference type="HOGENOM" id="CLU_060500_3_0_6"/>
<proteinExistence type="predicted"/>
<dbReference type="InterPro" id="IPR036691">
    <property type="entry name" value="Endo/exonu/phosph_ase_sf"/>
</dbReference>
<reference evidence="3" key="1">
    <citation type="submission" date="2011-06" db="EMBL/GenBank/DDBJ databases">
        <authorList>
            <consortium name="US DOE Joint Genome Institute (JGI-PGF)"/>
            <person name="Lucas S."/>
            <person name="Han J."/>
            <person name="Lapidus A."/>
            <person name="Cheng J.-F."/>
            <person name="Goodwin L."/>
            <person name="Pitluck S."/>
            <person name="Peters L."/>
            <person name="Land M.L."/>
            <person name="Hauser L."/>
            <person name="Vogl K."/>
            <person name="Liu Z."/>
            <person name="Overmann J."/>
            <person name="Frigaard N.-U."/>
            <person name="Bryant D.A."/>
            <person name="Woyke T.J."/>
        </authorList>
    </citation>
    <scope>NUCLEOTIDE SEQUENCE [LARGE SCALE GENOMIC DNA]</scope>
    <source>
        <strain evidence="3">970</strain>
    </source>
</reference>
<protein>
    <submittedName>
        <fullName evidence="2">Metal-dependent hydrolase</fullName>
    </submittedName>
</protein>
<evidence type="ECO:0000313" key="3">
    <source>
        <dbReference type="Proteomes" id="UP000002964"/>
    </source>
</evidence>
<dbReference type="Proteomes" id="UP000002964">
    <property type="component" value="Unassembled WGS sequence"/>
</dbReference>
<dbReference type="InterPro" id="IPR005135">
    <property type="entry name" value="Endo/exonuclease/phosphatase"/>
</dbReference>
<keyword evidence="3" id="KW-1185">Reference proteome</keyword>
<keyword evidence="2" id="KW-0378">Hydrolase</keyword>
<reference evidence="2 3" key="2">
    <citation type="submission" date="2011-11" db="EMBL/GenBank/DDBJ databases">
        <authorList>
            <consortium name="US DOE Joint Genome Institute"/>
            <person name="Lucas S."/>
            <person name="Han J."/>
            <person name="Lapidus A."/>
            <person name="Cheng J.-F."/>
            <person name="Goodwin L."/>
            <person name="Pitluck S."/>
            <person name="Peters L."/>
            <person name="Ovchinnikova G."/>
            <person name="Zhang X."/>
            <person name="Detter J.C."/>
            <person name="Han C."/>
            <person name="Tapia R."/>
            <person name="Land M."/>
            <person name="Hauser L."/>
            <person name="Kyrpides N."/>
            <person name="Ivanova N."/>
            <person name="Pagani I."/>
            <person name="Vogl K."/>
            <person name="Liu Z."/>
            <person name="Overmann J."/>
            <person name="Frigaard N.-U."/>
            <person name="Bryant D."/>
            <person name="Woyke T."/>
        </authorList>
    </citation>
    <scope>NUCLEOTIDE SEQUENCE [LARGE SCALE GENOMIC DNA]</scope>
    <source>
        <strain evidence="2 3">970</strain>
    </source>
</reference>
<dbReference type="Pfam" id="PF03372">
    <property type="entry name" value="Exo_endo_phos"/>
    <property type="match status" value="1"/>
</dbReference>
<dbReference type="EMBL" id="JH603169">
    <property type="protein sequence ID" value="EIC22390.1"/>
    <property type="molecule type" value="Genomic_DNA"/>
</dbReference>
<dbReference type="GO" id="GO:0016020">
    <property type="term" value="C:membrane"/>
    <property type="evidence" value="ECO:0007669"/>
    <property type="project" value="GOC"/>
</dbReference>
<sequence>MPDGELFSLASYNIHRGIGADRRRNWGRILEVIRALNVDVIALQEVETPTEPAPAAATLALLPRLTALGYEPLLGPTLRRDYNDYGNLLLSRWPIKTRHLLDLSVPGREPRGLIEAELEQHGQRVVVMATHLGLGMRERRAQVAQLAARIDRWQSQPSPPPLVLLGDFNHGFAWSPGLKPLRQRLSAAPARATYPARWPLLTLDRVFYTGLQLKAGGVERSSTSRQASDHRPVWAHFA</sequence>
<name>H8Z0P9_9GAMM</name>
<dbReference type="InterPro" id="IPR051916">
    <property type="entry name" value="GPI-anchor_lipid_remodeler"/>
</dbReference>
<gene>
    <name evidence="2" type="ORF">Thi970DRAFT_02650</name>
</gene>
<evidence type="ECO:0000313" key="2">
    <source>
        <dbReference type="EMBL" id="EIC22390.1"/>
    </source>
</evidence>
<dbReference type="eggNOG" id="COG3568">
    <property type="taxonomic scope" value="Bacteria"/>
</dbReference>
<dbReference type="Gene3D" id="3.60.10.10">
    <property type="entry name" value="Endonuclease/exonuclease/phosphatase"/>
    <property type="match status" value="1"/>
</dbReference>
<dbReference type="STRING" id="631362.Thi970DRAFT_02650"/>
<dbReference type="GO" id="GO:0016787">
    <property type="term" value="F:hydrolase activity"/>
    <property type="evidence" value="ECO:0007669"/>
    <property type="project" value="UniProtKB-KW"/>
</dbReference>
<evidence type="ECO:0000259" key="1">
    <source>
        <dbReference type="Pfam" id="PF03372"/>
    </source>
</evidence>
<dbReference type="PANTHER" id="PTHR14859">
    <property type="entry name" value="CALCOFLUOR WHITE HYPERSENSITIVE PROTEIN PRECURSOR"/>
    <property type="match status" value="1"/>
</dbReference>
<dbReference type="SUPFAM" id="SSF56219">
    <property type="entry name" value="DNase I-like"/>
    <property type="match status" value="1"/>
</dbReference>
<dbReference type="AlphaFoldDB" id="H8Z0P9"/>